<name>A0A914XFB5_9BILA</name>
<accession>A0A914XFB5</accession>
<dbReference type="PANTHER" id="PTHR24139:SF34">
    <property type="entry name" value="85_88 KDA CALCIUM-INDEPENDENT PHOSPHOLIPASE A2"/>
    <property type="match status" value="1"/>
</dbReference>
<evidence type="ECO:0000256" key="2">
    <source>
        <dbReference type="ARBA" id="ARBA00022801"/>
    </source>
</evidence>
<dbReference type="AlphaFoldDB" id="A0A914XFB5"/>
<organism evidence="7 8">
    <name type="scientific">Plectus sambesii</name>
    <dbReference type="NCBI Taxonomy" id="2011161"/>
    <lineage>
        <taxon>Eukaryota</taxon>
        <taxon>Metazoa</taxon>
        <taxon>Ecdysozoa</taxon>
        <taxon>Nematoda</taxon>
        <taxon>Chromadorea</taxon>
        <taxon>Plectida</taxon>
        <taxon>Plectina</taxon>
        <taxon>Plectoidea</taxon>
        <taxon>Plectidae</taxon>
        <taxon>Plectus</taxon>
    </lineage>
</organism>
<feature type="compositionally biased region" description="Low complexity" evidence="5">
    <location>
        <begin position="322"/>
        <end position="364"/>
    </location>
</feature>
<dbReference type="SUPFAM" id="SSF52151">
    <property type="entry name" value="FabD/lysophospholipase-like"/>
    <property type="match status" value="1"/>
</dbReference>
<keyword evidence="7" id="KW-1185">Reference proteome</keyword>
<dbReference type="Proteomes" id="UP000887566">
    <property type="component" value="Unplaced"/>
</dbReference>
<evidence type="ECO:0000313" key="8">
    <source>
        <dbReference type="WBParaSite" id="PSAMB.scaffold7442size7640.g30067.t1"/>
    </source>
</evidence>
<evidence type="ECO:0000256" key="1">
    <source>
        <dbReference type="ARBA" id="ARBA00022737"/>
    </source>
</evidence>
<keyword evidence="2" id="KW-0378">Hydrolase</keyword>
<keyword evidence="1" id="KW-0677">Repeat</keyword>
<sequence>MIKYKVTDSGKTLREIQHLYLRFKDYIFDTWSRPYNTSALEAFMQVELGADTTLADVKHPRLLVTTVEGDVIPVKLKLLRNYDMPLSEKDKKDMGYEKPEDWTVWKALRCSSAAPTFFCSVDGKFIDGGLISNNPLCELLSEIHLYNTACKLNQGAEEPVRIGCVLSLGTGIAASRPSESVDMTGAFSNLVANVLAIKSLGIILIDQVTATEGAPVDRSRSWCHSLGVPLFRMSAPLTNDVQMDEKGDAEIVQLLWDCLEYTQRHRDDIAELVALLRLSGKSEHRRKLFTDSEISAEAFAEASSEASAEAFAEASAEAFAEASAEASPEVSSKPSPEVSSKPSLEVSWNLSPEVSPEPSSEASPKLFSEVSRRK</sequence>
<evidence type="ECO:0000256" key="3">
    <source>
        <dbReference type="ARBA" id="ARBA00023043"/>
    </source>
</evidence>
<dbReference type="Pfam" id="PF01734">
    <property type="entry name" value="Patatin"/>
    <property type="match status" value="1"/>
</dbReference>
<dbReference type="GO" id="GO:0005739">
    <property type="term" value="C:mitochondrion"/>
    <property type="evidence" value="ECO:0007669"/>
    <property type="project" value="TreeGrafter"/>
</dbReference>
<dbReference type="InterPro" id="IPR047148">
    <property type="entry name" value="PLPL9"/>
</dbReference>
<dbReference type="PANTHER" id="PTHR24139">
    <property type="entry name" value="CALCIUM-INDEPENDENT PHOSPHOLIPASE A2"/>
    <property type="match status" value="1"/>
</dbReference>
<keyword evidence="3" id="KW-0040">ANK repeat</keyword>
<keyword evidence="4" id="KW-0443">Lipid metabolism</keyword>
<dbReference type="Gene3D" id="3.40.1090.10">
    <property type="entry name" value="Cytosolic phospholipase A2 catalytic domain"/>
    <property type="match status" value="1"/>
</dbReference>
<protein>
    <submittedName>
        <fullName evidence="8">PNPLA domain-containing protein</fullName>
    </submittedName>
</protein>
<dbReference type="GO" id="GO:0006629">
    <property type="term" value="P:lipid metabolic process"/>
    <property type="evidence" value="ECO:0007669"/>
    <property type="project" value="UniProtKB-KW"/>
</dbReference>
<evidence type="ECO:0000256" key="4">
    <source>
        <dbReference type="ARBA" id="ARBA00023098"/>
    </source>
</evidence>
<proteinExistence type="predicted"/>
<dbReference type="GO" id="GO:2000304">
    <property type="term" value="P:positive regulation of ceramide biosynthetic process"/>
    <property type="evidence" value="ECO:0007669"/>
    <property type="project" value="TreeGrafter"/>
</dbReference>
<evidence type="ECO:0000313" key="7">
    <source>
        <dbReference type="Proteomes" id="UP000887566"/>
    </source>
</evidence>
<reference evidence="8" key="1">
    <citation type="submission" date="2022-11" db="UniProtKB">
        <authorList>
            <consortium name="WormBaseParasite"/>
        </authorList>
    </citation>
    <scope>IDENTIFICATION</scope>
</reference>
<evidence type="ECO:0000259" key="6">
    <source>
        <dbReference type="Pfam" id="PF01734"/>
    </source>
</evidence>
<feature type="region of interest" description="Disordered" evidence="5">
    <location>
        <begin position="322"/>
        <end position="374"/>
    </location>
</feature>
<dbReference type="InterPro" id="IPR002641">
    <property type="entry name" value="PNPLA_dom"/>
</dbReference>
<dbReference type="GO" id="GO:0052816">
    <property type="term" value="F:long-chain fatty acyl-CoA hydrolase activity"/>
    <property type="evidence" value="ECO:0007669"/>
    <property type="project" value="TreeGrafter"/>
</dbReference>
<dbReference type="WBParaSite" id="PSAMB.scaffold7442size7640.g30067.t1">
    <property type="protein sequence ID" value="PSAMB.scaffold7442size7640.g30067.t1"/>
    <property type="gene ID" value="PSAMB.scaffold7442size7640.g30067"/>
</dbReference>
<dbReference type="GO" id="GO:0047499">
    <property type="term" value="F:calcium-independent phospholipase A2 activity"/>
    <property type="evidence" value="ECO:0007669"/>
    <property type="project" value="InterPro"/>
</dbReference>
<dbReference type="InterPro" id="IPR016035">
    <property type="entry name" value="Acyl_Trfase/lysoPLipase"/>
</dbReference>
<feature type="domain" description="PNPLA" evidence="6">
    <location>
        <begin position="30"/>
        <end position="136"/>
    </location>
</feature>
<evidence type="ECO:0000256" key="5">
    <source>
        <dbReference type="SAM" id="MobiDB-lite"/>
    </source>
</evidence>